<reference evidence="3" key="1">
    <citation type="submission" date="2018-12" db="EMBL/GenBank/DDBJ databases">
        <title>Complete genome sequence of Paenibacillus sp. MBLB1234.</title>
        <authorList>
            <person name="Nam Y.-D."/>
            <person name="Kang J."/>
            <person name="Chung W.-H."/>
            <person name="Park Y.S."/>
        </authorList>
    </citation>
    <scope>NUCLEOTIDE SEQUENCE [LARGE SCALE GENOMIC DNA]</scope>
    <source>
        <strain evidence="3">MBLB1234</strain>
    </source>
</reference>
<proteinExistence type="predicted"/>
<dbReference type="RefSeq" id="WP_127001042.1">
    <property type="nucleotide sequence ID" value="NZ_CP034346.1"/>
</dbReference>
<dbReference type="PANTHER" id="PTHR35792">
    <property type="entry name" value="GENERAL STRESS PROTEIN"/>
    <property type="match status" value="1"/>
</dbReference>
<protein>
    <submittedName>
        <fullName evidence="2">YtxH domain-containing protein</fullName>
    </submittedName>
</protein>
<keyword evidence="1" id="KW-0472">Membrane</keyword>
<feature type="transmembrane region" description="Helical" evidence="1">
    <location>
        <begin position="7"/>
        <end position="27"/>
    </location>
</feature>
<keyword evidence="1" id="KW-0812">Transmembrane</keyword>
<evidence type="ECO:0000313" key="3">
    <source>
        <dbReference type="Proteomes" id="UP000270678"/>
    </source>
</evidence>
<accession>A0A3Q9IAK8</accession>
<dbReference type="KEGG" id="plut:EI981_19585"/>
<dbReference type="AlphaFoldDB" id="A0A3Q9IAK8"/>
<dbReference type="EMBL" id="CP034346">
    <property type="protein sequence ID" value="AZS16435.1"/>
    <property type="molecule type" value="Genomic_DNA"/>
</dbReference>
<dbReference type="PANTHER" id="PTHR35792:SF1">
    <property type="entry name" value="SLL0268 PROTEIN"/>
    <property type="match status" value="1"/>
</dbReference>
<dbReference type="Proteomes" id="UP000270678">
    <property type="component" value="Chromosome"/>
</dbReference>
<dbReference type="InterPro" id="IPR024623">
    <property type="entry name" value="YtxH"/>
</dbReference>
<keyword evidence="1" id="KW-1133">Transmembrane helix</keyword>
<keyword evidence="3" id="KW-1185">Reference proteome</keyword>
<dbReference type="InterPro" id="IPR052928">
    <property type="entry name" value="Desiccation-related_membrane"/>
</dbReference>
<sequence>MSKGNKGWIWGAAIGTIVGSVTALLFAPKAGRELRKDIADGARQVGEKTQEVAGKVSEQGAQLVDKVKKTTGDLVEDFQEWRGSKSDGSVEVRVSSVADDEDPLLLETAVIGVAEDTEQAVAATEEIGESVAEEVGDTVEEVVKEVKDEVEEA</sequence>
<evidence type="ECO:0000256" key="1">
    <source>
        <dbReference type="SAM" id="Phobius"/>
    </source>
</evidence>
<name>A0A3Q9IAK8_9BACL</name>
<dbReference type="Pfam" id="PF12732">
    <property type="entry name" value="YtxH"/>
    <property type="match status" value="1"/>
</dbReference>
<dbReference type="OrthoDB" id="9810874at2"/>
<evidence type="ECO:0000313" key="2">
    <source>
        <dbReference type="EMBL" id="AZS16435.1"/>
    </source>
</evidence>
<gene>
    <name evidence="2" type="ORF">EI981_19585</name>
</gene>
<organism evidence="2 3">
    <name type="scientific">Paenibacillus lutimineralis</name>
    <dbReference type="NCBI Taxonomy" id="2707005"/>
    <lineage>
        <taxon>Bacteria</taxon>
        <taxon>Bacillati</taxon>
        <taxon>Bacillota</taxon>
        <taxon>Bacilli</taxon>
        <taxon>Bacillales</taxon>
        <taxon>Paenibacillaceae</taxon>
        <taxon>Paenibacillus</taxon>
    </lineage>
</organism>